<organism evidence="1 2">
    <name type="scientific">Gigaspora rosea</name>
    <dbReference type="NCBI Taxonomy" id="44941"/>
    <lineage>
        <taxon>Eukaryota</taxon>
        <taxon>Fungi</taxon>
        <taxon>Fungi incertae sedis</taxon>
        <taxon>Mucoromycota</taxon>
        <taxon>Glomeromycotina</taxon>
        <taxon>Glomeromycetes</taxon>
        <taxon>Diversisporales</taxon>
        <taxon>Gigasporaceae</taxon>
        <taxon>Gigaspora</taxon>
    </lineage>
</organism>
<comment type="caution">
    <text evidence="1">The sequence shown here is derived from an EMBL/GenBank/DDBJ whole genome shotgun (WGS) entry which is preliminary data.</text>
</comment>
<dbReference type="Proteomes" id="UP000266673">
    <property type="component" value="Unassembled WGS sequence"/>
</dbReference>
<keyword evidence="2" id="KW-1185">Reference proteome</keyword>
<dbReference type="AlphaFoldDB" id="A0A397W824"/>
<proteinExistence type="predicted"/>
<protein>
    <recommendedName>
        <fullName evidence="3">RING-type domain-containing protein</fullName>
    </recommendedName>
</protein>
<evidence type="ECO:0008006" key="3">
    <source>
        <dbReference type="Google" id="ProtNLM"/>
    </source>
</evidence>
<evidence type="ECO:0000313" key="2">
    <source>
        <dbReference type="Proteomes" id="UP000266673"/>
    </source>
</evidence>
<evidence type="ECO:0000313" key="1">
    <source>
        <dbReference type="EMBL" id="RIB28463.1"/>
    </source>
</evidence>
<gene>
    <name evidence="1" type="ORF">C2G38_2137327</name>
</gene>
<accession>A0A397W824</accession>
<name>A0A397W824_9GLOM</name>
<dbReference type="EMBL" id="QKWP01000065">
    <property type="protein sequence ID" value="RIB28463.1"/>
    <property type="molecule type" value="Genomic_DNA"/>
</dbReference>
<reference evidence="1 2" key="1">
    <citation type="submission" date="2018-06" db="EMBL/GenBank/DDBJ databases">
        <title>Comparative genomics reveals the genomic features of Rhizophagus irregularis, R. cerebriforme, R. diaphanum and Gigaspora rosea, and their symbiotic lifestyle signature.</title>
        <authorList>
            <person name="Morin E."/>
            <person name="San Clemente H."/>
            <person name="Chen E.C.H."/>
            <person name="De La Providencia I."/>
            <person name="Hainaut M."/>
            <person name="Kuo A."/>
            <person name="Kohler A."/>
            <person name="Murat C."/>
            <person name="Tang N."/>
            <person name="Roy S."/>
            <person name="Loubradou J."/>
            <person name="Henrissat B."/>
            <person name="Grigoriev I.V."/>
            <person name="Corradi N."/>
            <person name="Roux C."/>
            <person name="Martin F.M."/>
        </authorList>
    </citation>
    <scope>NUCLEOTIDE SEQUENCE [LARGE SCALE GENOMIC DNA]</scope>
    <source>
        <strain evidence="1 2">DAOM 194757</strain>
    </source>
</reference>
<sequence>MAESISLLTNIIFKREIIGNNPPIVTFSQLKLVAEDKNDQLGFFFNEIEAMACLERKNKAERRALEWSLAYQCYLMCWNQCMAIPLWNLKDEPTANNDNLSWVTSYLEVKKDKALVLNVDDYHNIHTPRTPDTCSTSSVAHMTTLLLNDSHYMRRMSKTFNDQFYYETPLDEKLENMTLHKYDDRIQEQREERKMKDTILLDFFELSLKEIDQYIDALQHVCNVSSLTNYLNNYVIPVVADWPEQVFTRQAITLHLLNRKDNIPNSILSFIPIIGVLYIQLNILESIIKIYWDFFNMEHQYVFSTNWESYIKGVFQAWSIFLQFERRSYNKAPLAFFSDILYWGQTNHPILNVLKEHLVKFTDYSVENMHSRIQWQTSPIDTLQHLSKTAKIVDVRKTINSFEDIFAIQKKSTYADKDYLTLLTKKAQVFLLKIFGNAYQRLGQSFIVKGPGEIISFKLTSLNITVDKKQMPLGFSSTHLPLYNKCDHCYDILCDGTGKSSMVIACGHGYHESCFTISLNGKCYHCENVLKLGIQTNVSSLVSRLSKLNKSKSNLKNIIEADEDSPQDQQIVNEDDILEVLRKDKQALPRVEQAYSIALERFLNINTTII</sequence>